<organism evidence="2 3">
    <name type="scientific">Colletotrichum musicola</name>
    <dbReference type="NCBI Taxonomy" id="2175873"/>
    <lineage>
        <taxon>Eukaryota</taxon>
        <taxon>Fungi</taxon>
        <taxon>Dikarya</taxon>
        <taxon>Ascomycota</taxon>
        <taxon>Pezizomycotina</taxon>
        <taxon>Sordariomycetes</taxon>
        <taxon>Hypocreomycetidae</taxon>
        <taxon>Glomerellales</taxon>
        <taxon>Glomerellaceae</taxon>
        <taxon>Colletotrichum</taxon>
        <taxon>Colletotrichum orchidearum species complex</taxon>
    </lineage>
</organism>
<evidence type="ECO:0000313" key="3">
    <source>
        <dbReference type="Proteomes" id="UP000639643"/>
    </source>
</evidence>
<dbReference type="Proteomes" id="UP000639643">
    <property type="component" value="Unassembled WGS sequence"/>
</dbReference>
<comment type="caution">
    <text evidence="2">The sequence shown here is derived from an EMBL/GenBank/DDBJ whole genome shotgun (WGS) entry which is preliminary data.</text>
</comment>
<dbReference type="AlphaFoldDB" id="A0A8H6JIG5"/>
<reference evidence="2" key="1">
    <citation type="journal article" date="2020" name="Phytopathology">
        <title>Genome Sequence Resources of Colletotrichum truncatum, C. plurivorum, C. musicola, and C. sojae: Four Species Pathogenic to Soybean (Glycine max).</title>
        <authorList>
            <person name="Rogerio F."/>
            <person name="Boufleur T.R."/>
            <person name="Ciampi-Guillardi M."/>
            <person name="Sukno S.A."/>
            <person name="Thon M.R."/>
            <person name="Massola Junior N.S."/>
            <person name="Baroncelli R."/>
        </authorList>
    </citation>
    <scope>NUCLEOTIDE SEQUENCE</scope>
    <source>
        <strain evidence="2">LFN0074</strain>
    </source>
</reference>
<accession>A0A8H6JIG5</accession>
<proteinExistence type="predicted"/>
<evidence type="ECO:0000313" key="2">
    <source>
        <dbReference type="EMBL" id="KAF6813276.1"/>
    </source>
</evidence>
<gene>
    <name evidence="2" type="ORF">CMUS01_12871</name>
</gene>
<feature type="compositionally biased region" description="Basic and acidic residues" evidence="1">
    <location>
        <begin position="80"/>
        <end position="95"/>
    </location>
</feature>
<name>A0A8H6JIG5_9PEZI</name>
<evidence type="ECO:0000256" key="1">
    <source>
        <dbReference type="SAM" id="MobiDB-lite"/>
    </source>
</evidence>
<keyword evidence="3" id="KW-1185">Reference proteome</keyword>
<dbReference type="EMBL" id="WIGM01000762">
    <property type="protein sequence ID" value="KAF6813276.1"/>
    <property type="molecule type" value="Genomic_DNA"/>
</dbReference>
<sequence length="118" mass="12585">MFIASRWDAGAEGHTATVSPSGSQIPMAFRWLNSSMLHYILPVYELALTEGGASTDVGANMSSSLDQKSYASVFELPKEGHASTVKAERSIDPRDLPMSYPRATTSVLPQPEGSPGLA</sequence>
<feature type="region of interest" description="Disordered" evidence="1">
    <location>
        <begin position="80"/>
        <end position="118"/>
    </location>
</feature>
<protein>
    <submittedName>
        <fullName evidence="2">Uncharacterized protein</fullName>
    </submittedName>
</protein>